<dbReference type="Proteomes" id="UP001158576">
    <property type="component" value="Chromosome 1"/>
</dbReference>
<proteinExistence type="predicted"/>
<accession>A0ABN7SV42</accession>
<protein>
    <submittedName>
        <fullName evidence="1">Oidioi.mRNA.OKI2018_I69.chr1.g3775.t1.cds</fullName>
    </submittedName>
</protein>
<sequence>MDLSVSVFNDFSTRDLLLEPISRLNETCTDLDLGEICTTNCADATSNCLSNCFSGDASCENICIREGFACIDGCPCHIDCPGGCEGCSNDICNACLEPESNEDHVTCLEDYEKVLFDCFQDCAGNTLCIDQCTLEFSENIENCPCERGCPNGCPCPNYECGGNDSYQLGAVLVMRRHRVPALPLLVNFKSFTTDLEVSWFNNGPDNLVFDSKKGCSILYKGTHYLFGGFTTDEYGNFLEYGPHILDGCDIVNAEGVSFMFDCYYGAVGYLPTEDEKEAYIMLYHVHDYWYSNRVEGYDGSKILTTEIPRSNNTHGFTGGQIPTYKGNPILISGAGYESTSSVERFSLTNGWTEYEDLVFPDEYIEAYTSVWGDFGVVVFPGNSGSNQKIWRLYDDKWTNIGKLPTADFEVTRRFPKAVLFPNNEVMMIGGHQNHKFVKYTFNDDFTSIEGDILQDLPLLVEYDGPYAIFVENNYCSV</sequence>
<keyword evidence="2" id="KW-1185">Reference proteome</keyword>
<name>A0ABN7SV42_OIKDI</name>
<dbReference type="EMBL" id="OU015566">
    <property type="protein sequence ID" value="CAG5108395.1"/>
    <property type="molecule type" value="Genomic_DNA"/>
</dbReference>
<organism evidence="1 2">
    <name type="scientific">Oikopleura dioica</name>
    <name type="common">Tunicate</name>
    <dbReference type="NCBI Taxonomy" id="34765"/>
    <lineage>
        <taxon>Eukaryota</taxon>
        <taxon>Metazoa</taxon>
        <taxon>Chordata</taxon>
        <taxon>Tunicata</taxon>
        <taxon>Appendicularia</taxon>
        <taxon>Copelata</taxon>
        <taxon>Oikopleuridae</taxon>
        <taxon>Oikopleura</taxon>
    </lineage>
</organism>
<dbReference type="InterPro" id="IPR015915">
    <property type="entry name" value="Kelch-typ_b-propeller"/>
</dbReference>
<gene>
    <name evidence="1" type="ORF">OKIOD_LOCUS12540</name>
</gene>
<reference evidence="1 2" key="1">
    <citation type="submission" date="2021-04" db="EMBL/GenBank/DDBJ databases">
        <authorList>
            <person name="Bliznina A."/>
        </authorList>
    </citation>
    <scope>NUCLEOTIDE SEQUENCE [LARGE SCALE GENOMIC DNA]</scope>
</reference>
<dbReference type="InterPro" id="IPR011043">
    <property type="entry name" value="Gal_Oxase/kelch_b-propeller"/>
</dbReference>
<evidence type="ECO:0000313" key="2">
    <source>
        <dbReference type="Proteomes" id="UP001158576"/>
    </source>
</evidence>
<evidence type="ECO:0000313" key="1">
    <source>
        <dbReference type="EMBL" id="CAG5108395.1"/>
    </source>
</evidence>
<dbReference type="SUPFAM" id="SSF50965">
    <property type="entry name" value="Galactose oxidase, central domain"/>
    <property type="match status" value="1"/>
</dbReference>
<dbReference type="Gene3D" id="2.120.10.80">
    <property type="entry name" value="Kelch-type beta propeller"/>
    <property type="match status" value="1"/>
</dbReference>